<accession>A0A4Y2LF20</accession>
<evidence type="ECO:0000313" key="3">
    <source>
        <dbReference type="EMBL" id="GBN13365.1"/>
    </source>
</evidence>
<comment type="caution">
    <text evidence="1">The sequence shown here is derived from an EMBL/GenBank/DDBJ whole genome shotgun (WGS) entry which is preliminary data.</text>
</comment>
<sequence>SFLEGSSPVNICYENDLGAVVRMSLSSHIKCPTVYVILKIEKRSVNKI</sequence>
<dbReference type="EMBL" id="BGPR01276769">
    <property type="protein sequence ID" value="GBN13232.1"/>
    <property type="molecule type" value="Genomic_DNA"/>
</dbReference>
<feature type="non-terminal residue" evidence="1">
    <location>
        <position position="1"/>
    </location>
</feature>
<evidence type="ECO:0000313" key="2">
    <source>
        <dbReference type="EMBL" id="GBN13279.1"/>
    </source>
</evidence>
<dbReference type="AlphaFoldDB" id="A0A4Y2LF20"/>
<evidence type="ECO:0000313" key="4">
    <source>
        <dbReference type="Proteomes" id="UP000499080"/>
    </source>
</evidence>
<dbReference type="EMBL" id="BGPR01276823">
    <property type="protein sequence ID" value="GBN13365.1"/>
    <property type="molecule type" value="Genomic_DNA"/>
</dbReference>
<dbReference type="Proteomes" id="UP000499080">
    <property type="component" value="Unassembled WGS sequence"/>
</dbReference>
<reference evidence="1 4" key="1">
    <citation type="journal article" date="2019" name="Sci. Rep.">
        <title>Orb-weaving spider Araneus ventricosus genome elucidates the spidroin gene catalogue.</title>
        <authorList>
            <person name="Kono N."/>
            <person name="Nakamura H."/>
            <person name="Ohtoshi R."/>
            <person name="Moran D.A.P."/>
            <person name="Shinohara A."/>
            <person name="Yoshida Y."/>
            <person name="Fujiwara M."/>
            <person name="Mori M."/>
            <person name="Tomita M."/>
            <person name="Arakawa K."/>
        </authorList>
    </citation>
    <scope>NUCLEOTIDE SEQUENCE [LARGE SCALE GENOMIC DNA]</scope>
</reference>
<gene>
    <name evidence="2" type="ORF">AVEN_127488_1</name>
    <name evidence="3" type="ORF">AVEN_222942_1</name>
    <name evidence="1" type="ORF">AVEN_80965_1</name>
</gene>
<protein>
    <submittedName>
        <fullName evidence="1">Uncharacterized protein</fullName>
    </submittedName>
</protein>
<feature type="non-terminal residue" evidence="1">
    <location>
        <position position="48"/>
    </location>
</feature>
<organism evidence="1 4">
    <name type="scientific">Araneus ventricosus</name>
    <name type="common">Orbweaver spider</name>
    <name type="synonym">Epeira ventricosa</name>
    <dbReference type="NCBI Taxonomy" id="182803"/>
    <lineage>
        <taxon>Eukaryota</taxon>
        <taxon>Metazoa</taxon>
        <taxon>Ecdysozoa</taxon>
        <taxon>Arthropoda</taxon>
        <taxon>Chelicerata</taxon>
        <taxon>Arachnida</taxon>
        <taxon>Araneae</taxon>
        <taxon>Araneomorphae</taxon>
        <taxon>Entelegynae</taxon>
        <taxon>Araneoidea</taxon>
        <taxon>Araneidae</taxon>
        <taxon>Araneus</taxon>
    </lineage>
</organism>
<dbReference type="EMBL" id="BGPR01276787">
    <property type="protein sequence ID" value="GBN13279.1"/>
    <property type="molecule type" value="Genomic_DNA"/>
</dbReference>
<evidence type="ECO:0000313" key="1">
    <source>
        <dbReference type="EMBL" id="GBN13232.1"/>
    </source>
</evidence>
<name>A0A4Y2LF20_ARAVE</name>
<keyword evidence="4" id="KW-1185">Reference proteome</keyword>
<proteinExistence type="predicted"/>